<dbReference type="PANTHER" id="PTHR11062:SF281">
    <property type="entry name" value="EXOSTOSIN-LIKE 2"/>
    <property type="match status" value="1"/>
</dbReference>
<name>A0A6C0CIY2_9ZZZZ</name>
<evidence type="ECO:0000313" key="2">
    <source>
        <dbReference type="EMBL" id="QHT04253.1"/>
    </source>
</evidence>
<proteinExistence type="predicted"/>
<evidence type="ECO:0000259" key="1">
    <source>
        <dbReference type="Pfam" id="PF03016"/>
    </source>
</evidence>
<dbReference type="InterPro" id="IPR040911">
    <property type="entry name" value="Exostosin_GT47"/>
</dbReference>
<dbReference type="InterPro" id="IPR004263">
    <property type="entry name" value="Exostosin"/>
</dbReference>
<dbReference type="AlphaFoldDB" id="A0A6C0CIY2"/>
<dbReference type="EMBL" id="MN739425">
    <property type="protein sequence ID" value="QHT04253.1"/>
    <property type="molecule type" value="Genomic_DNA"/>
</dbReference>
<sequence length="300" mass="35701">MIIENVPSIFQPSYKSNYPGYSSGLNMEEIFYEFFIKEKDTIITEYIYLPIFWTSYYVLNNYGENINTLLQYLNKLNKNKKYFTIVQYASGIYIDEPINNLTVFSAGGGGLNKKEESVREELFFNLKRHIFHGEISNYSIPLICYPLFPNLNINKPLYCSFMGRYDTHKCRIIMKNELQKYDNFKFYDSLGFNQYKEILNKSIFTLAPRGYGYTSFRIYEAILAGSIPIYIWENKKIIPFKEELNWNEFSVIIEEKDIMNLPNILKNCNIEKMQKKIQEVREIFTFEGTYNYIKQKLLLK</sequence>
<reference evidence="2" key="1">
    <citation type="journal article" date="2020" name="Nature">
        <title>Giant virus diversity and host interactions through global metagenomics.</title>
        <authorList>
            <person name="Schulz F."/>
            <person name="Roux S."/>
            <person name="Paez-Espino D."/>
            <person name="Jungbluth S."/>
            <person name="Walsh D.A."/>
            <person name="Denef V.J."/>
            <person name="McMahon K.D."/>
            <person name="Konstantinidis K.T."/>
            <person name="Eloe-Fadrosh E.A."/>
            <person name="Kyrpides N.C."/>
            <person name="Woyke T."/>
        </authorList>
    </citation>
    <scope>NUCLEOTIDE SEQUENCE</scope>
    <source>
        <strain evidence="2">GVMAG-M-3300021185-45</strain>
    </source>
</reference>
<protein>
    <recommendedName>
        <fullName evidence="1">Exostosin GT47 domain-containing protein</fullName>
    </recommendedName>
</protein>
<organism evidence="2">
    <name type="scientific">viral metagenome</name>
    <dbReference type="NCBI Taxonomy" id="1070528"/>
    <lineage>
        <taxon>unclassified sequences</taxon>
        <taxon>metagenomes</taxon>
        <taxon>organismal metagenomes</taxon>
    </lineage>
</organism>
<dbReference type="Pfam" id="PF03016">
    <property type="entry name" value="Exostosin_GT47"/>
    <property type="match status" value="1"/>
</dbReference>
<dbReference type="GO" id="GO:0016757">
    <property type="term" value="F:glycosyltransferase activity"/>
    <property type="evidence" value="ECO:0007669"/>
    <property type="project" value="InterPro"/>
</dbReference>
<accession>A0A6C0CIY2</accession>
<dbReference type="PANTHER" id="PTHR11062">
    <property type="entry name" value="EXOSTOSIN HEPARAN SULFATE GLYCOSYLTRANSFERASE -RELATED"/>
    <property type="match status" value="1"/>
</dbReference>
<feature type="domain" description="Exostosin GT47" evidence="1">
    <location>
        <begin position="154"/>
        <end position="267"/>
    </location>
</feature>